<dbReference type="EMBL" id="JABACJ020000006">
    <property type="protein sequence ID" value="MBU3875864.1"/>
    <property type="molecule type" value="Genomic_DNA"/>
</dbReference>
<keyword evidence="3" id="KW-1185">Reference proteome</keyword>
<accession>A0ABS6D2Z9</accession>
<feature type="chain" id="PRO_5046115706" evidence="1">
    <location>
        <begin position="28"/>
        <end position="185"/>
    </location>
</feature>
<name>A0ABS6D2Z9_9FIRM</name>
<comment type="caution">
    <text evidence="2">The sequence shown here is derived from an EMBL/GenBank/DDBJ whole genome shotgun (WGS) entry which is preliminary data.</text>
</comment>
<feature type="signal peptide" evidence="1">
    <location>
        <begin position="1"/>
        <end position="27"/>
    </location>
</feature>
<dbReference type="RefSeq" id="WP_216240893.1">
    <property type="nucleotide sequence ID" value="NZ_JABACJ020000006.1"/>
</dbReference>
<sequence>MKRIMTILLTASLLLAGTVVSSQAVKAEENSASIYVSYEPGTKADFHTLTLSVSGGGRVLDGTQIIRQGIITYDLPEGAQKTFRVEPYKGYRLQSARYEADGNSRDLKDEMQGKSLSIQMGKTNSSLAIVFEKIPGQQENSNKKPVDTVKTGDASNIQIYLGLMLAALVACEGICRIKRNRRKKS</sequence>
<gene>
    <name evidence="2" type="ORF">HGO97_008565</name>
</gene>
<reference evidence="2 3" key="1">
    <citation type="submission" date="2021-06" db="EMBL/GenBank/DDBJ databases">
        <title>Faecalicatena sp. nov. isolated from porcine feces.</title>
        <authorList>
            <person name="Oh B.S."/>
            <person name="Lee J.H."/>
        </authorList>
    </citation>
    <scope>NUCLEOTIDE SEQUENCE [LARGE SCALE GENOMIC DNA]</scope>
    <source>
        <strain evidence="2 3">AGMB00832</strain>
    </source>
</reference>
<evidence type="ECO:0000313" key="2">
    <source>
        <dbReference type="EMBL" id="MBU3875864.1"/>
    </source>
</evidence>
<keyword evidence="1" id="KW-0732">Signal</keyword>
<evidence type="ECO:0000313" key="3">
    <source>
        <dbReference type="Proteomes" id="UP000723714"/>
    </source>
</evidence>
<dbReference type="Proteomes" id="UP000723714">
    <property type="component" value="Unassembled WGS sequence"/>
</dbReference>
<organism evidence="2 3">
    <name type="scientific">Faecalicatena faecalis</name>
    <dbReference type="NCBI Taxonomy" id="2726362"/>
    <lineage>
        <taxon>Bacteria</taxon>
        <taxon>Bacillati</taxon>
        <taxon>Bacillota</taxon>
        <taxon>Clostridia</taxon>
        <taxon>Lachnospirales</taxon>
        <taxon>Lachnospiraceae</taxon>
        <taxon>Faecalicatena</taxon>
    </lineage>
</organism>
<protein>
    <submittedName>
        <fullName evidence="2">Uncharacterized protein</fullName>
    </submittedName>
</protein>
<evidence type="ECO:0000256" key="1">
    <source>
        <dbReference type="SAM" id="SignalP"/>
    </source>
</evidence>
<proteinExistence type="predicted"/>